<feature type="compositionally biased region" description="Basic and acidic residues" evidence="1">
    <location>
        <begin position="146"/>
        <end position="160"/>
    </location>
</feature>
<feature type="region of interest" description="Disordered" evidence="1">
    <location>
        <begin position="106"/>
        <end position="130"/>
    </location>
</feature>
<gene>
    <name evidence="2" type="ORF">LY79DRAFT_682957</name>
</gene>
<feature type="region of interest" description="Disordered" evidence="1">
    <location>
        <begin position="30"/>
        <end position="68"/>
    </location>
</feature>
<name>A0AAD8Q2W8_9PEZI</name>
<organism evidence="2 3">
    <name type="scientific">Colletotrichum navitas</name>
    <dbReference type="NCBI Taxonomy" id="681940"/>
    <lineage>
        <taxon>Eukaryota</taxon>
        <taxon>Fungi</taxon>
        <taxon>Dikarya</taxon>
        <taxon>Ascomycota</taxon>
        <taxon>Pezizomycotina</taxon>
        <taxon>Sordariomycetes</taxon>
        <taxon>Hypocreomycetidae</taxon>
        <taxon>Glomerellales</taxon>
        <taxon>Glomerellaceae</taxon>
        <taxon>Colletotrichum</taxon>
        <taxon>Colletotrichum graminicola species complex</taxon>
    </lineage>
</organism>
<evidence type="ECO:0000313" key="3">
    <source>
        <dbReference type="Proteomes" id="UP001230504"/>
    </source>
</evidence>
<comment type="caution">
    <text evidence="2">The sequence shown here is derived from an EMBL/GenBank/DDBJ whole genome shotgun (WGS) entry which is preliminary data.</text>
</comment>
<proteinExistence type="predicted"/>
<dbReference type="EMBL" id="JAHLJV010000019">
    <property type="protein sequence ID" value="KAK1594508.1"/>
    <property type="molecule type" value="Genomic_DNA"/>
</dbReference>
<protein>
    <submittedName>
        <fullName evidence="2">Uncharacterized protein</fullName>
    </submittedName>
</protein>
<sequence length="202" mass="22544">MGHLGRRDYVVIRRIVGQFPTSPQVASYVVPSRPESRVGKPRAGEANRISPRCQQSMREPGPSQGAERLAERVRPSILPHVPSTSNAAPAASGVWAVFARPEDGVATCQRSNRRSRPQEPPGPQRRDRGVRVWEALETTFEPIPRHRGAETTRNRARADRSSVCQLRPRPPPLPEEILAENQFAVKAPRRNPSLPACRLCQY</sequence>
<dbReference type="GeneID" id="85448840"/>
<evidence type="ECO:0000256" key="1">
    <source>
        <dbReference type="SAM" id="MobiDB-lite"/>
    </source>
</evidence>
<keyword evidence="3" id="KW-1185">Reference proteome</keyword>
<dbReference type="Proteomes" id="UP001230504">
    <property type="component" value="Unassembled WGS sequence"/>
</dbReference>
<accession>A0AAD8Q2W8</accession>
<evidence type="ECO:0000313" key="2">
    <source>
        <dbReference type="EMBL" id="KAK1594508.1"/>
    </source>
</evidence>
<dbReference type="AlphaFoldDB" id="A0AAD8Q2W8"/>
<dbReference type="RefSeq" id="XP_060415670.1">
    <property type="nucleotide sequence ID" value="XM_060564600.1"/>
</dbReference>
<reference evidence="2" key="1">
    <citation type="submission" date="2021-06" db="EMBL/GenBank/DDBJ databases">
        <title>Comparative genomics, transcriptomics and evolutionary studies reveal genomic signatures of adaptation to plant cell wall in hemibiotrophic fungi.</title>
        <authorList>
            <consortium name="DOE Joint Genome Institute"/>
            <person name="Baroncelli R."/>
            <person name="Diaz J.F."/>
            <person name="Benocci T."/>
            <person name="Peng M."/>
            <person name="Battaglia E."/>
            <person name="Haridas S."/>
            <person name="Andreopoulos W."/>
            <person name="Labutti K."/>
            <person name="Pangilinan J."/>
            <person name="Floch G.L."/>
            <person name="Makela M.R."/>
            <person name="Henrissat B."/>
            <person name="Grigoriev I.V."/>
            <person name="Crouch J.A."/>
            <person name="De Vries R.P."/>
            <person name="Sukno S.A."/>
            <person name="Thon M.R."/>
        </authorList>
    </citation>
    <scope>NUCLEOTIDE SEQUENCE</scope>
    <source>
        <strain evidence="2">CBS 125086</strain>
    </source>
</reference>
<feature type="compositionally biased region" description="Basic and acidic residues" evidence="1">
    <location>
        <begin position="34"/>
        <end position="45"/>
    </location>
</feature>
<feature type="region of interest" description="Disordered" evidence="1">
    <location>
        <begin position="146"/>
        <end position="174"/>
    </location>
</feature>